<sequence>MPFILDGTQELGPYGDVKDVSYDYKYPKGLDLKPGSDLHDAIKNAILRRARASANMMNKRFSSWNEIDHKMTGYISTTQAEEDIKTADERKPVSIVFPYSYAIMETILAYMIGAFLREPILRYEGVGPEDVIGAILLEKVINVQTVKGKMGLALHTFFRDAVNYGMGIVAPKWKEVRGFRTIKKEMPSGMFGGLFRKPRFERDFEEVITFEGSVIDNIDPYKYLPDPNVPVHKIQDGEFVGWVEETNFVNLLDTEKWDTNMFNARYVRHVFNKTSSIYSKDESGRNTKVGTGGDRDETTTKPVDVIYMYEKLIPKDWKLGTSEYPEKWLFALASDTVLVKAQPLNLDHNMFPVAIAAPDFDGYTSTPISRMELTNGMQETLDWLFNSHIANVRKAINDMIIVDPYLVNMKDLKDPRPGALIRLRRPAWGRGVDKVAQQLTISDITRTNIADSAYIVQWMQKIGGSGDESSMGSLRAGGPERLTKAEFQGTRFGTMSRFERMAKMIGLQGMQDIGYMFASHTQQLMSMETYVKTAGRMQEDLEKEFGRDRIRVTPFDLLINYDVFVRDGSVPGGNFADVWVQMFKIIGESPELAKEFDTVRIFKHIARNLGAKNVDDFVRKTPMNAQLSSGENIDRQVSKGNLVPINRGAS</sequence>
<protein>
    <recommendedName>
        <fullName evidence="2">Portal protein</fullName>
    </recommendedName>
</protein>
<dbReference type="EMBL" id="MT141964">
    <property type="protein sequence ID" value="QJA72598.1"/>
    <property type="molecule type" value="Genomic_DNA"/>
</dbReference>
<name>A0A6M3JTD4_9ZZZZ</name>
<evidence type="ECO:0000313" key="1">
    <source>
        <dbReference type="EMBL" id="QJA72598.1"/>
    </source>
</evidence>
<evidence type="ECO:0008006" key="2">
    <source>
        <dbReference type="Google" id="ProtNLM"/>
    </source>
</evidence>
<gene>
    <name evidence="1" type="ORF">MM415A02705_0004</name>
</gene>
<organism evidence="1">
    <name type="scientific">viral metagenome</name>
    <dbReference type="NCBI Taxonomy" id="1070528"/>
    <lineage>
        <taxon>unclassified sequences</taxon>
        <taxon>metagenomes</taxon>
        <taxon>organismal metagenomes</taxon>
    </lineage>
</organism>
<dbReference type="AlphaFoldDB" id="A0A6M3JTD4"/>
<reference evidence="1" key="1">
    <citation type="submission" date="2020-03" db="EMBL/GenBank/DDBJ databases">
        <title>The deep terrestrial virosphere.</title>
        <authorList>
            <person name="Holmfeldt K."/>
            <person name="Nilsson E."/>
            <person name="Simone D."/>
            <person name="Lopez-Fernandez M."/>
            <person name="Wu X."/>
            <person name="de Brujin I."/>
            <person name="Lundin D."/>
            <person name="Andersson A."/>
            <person name="Bertilsson S."/>
            <person name="Dopson M."/>
        </authorList>
    </citation>
    <scope>NUCLEOTIDE SEQUENCE</scope>
    <source>
        <strain evidence="1">MM415A02705</strain>
    </source>
</reference>
<proteinExistence type="predicted"/>
<accession>A0A6M3JTD4</accession>